<dbReference type="AlphaFoldDB" id="A0A074LMG8"/>
<evidence type="ECO:0000313" key="4">
    <source>
        <dbReference type="Proteomes" id="UP000027821"/>
    </source>
</evidence>
<dbReference type="PANTHER" id="PTHR42733:SF12">
    <property type="entry name" value="PROTEINASE"/>
    <property type="match status" value="1"/>
</dbReference>
<dbReference type="InterPro" id="IPR029062">
    <property type="entry name" value="Class_I_gatase-like"/>
</dbReference>
<dbReference type="PROSITE" id="PS51276">
    <property type="entry name" value="PEPTIDASE_C56_PFPI"/>
    <property type="match status" value="1"/>
</dbReference>
<proteinExistence type="inferred from homology"/>
<dbReference type="NCBIfam" id="TIGR01382">
    <property type="entry name" value="PfpI"/>
    <property type="match status" value="1"/>
</dbReference>
<evidence type="ECO:0000313" key="3">
    <source>
        <dbReference type="EMBL" id="KEO75082.1"/>
    </source>
</evidence>
<feature type="domain" description="DJ-1/PfpI" evidence="2">
    <location>
        <begin position="7"/>
        <end position="174"/>
    </location>
</feature>
<name>A0A074LMG8_9BACT</name>
<dbReference type="RefSeq" id="WP_035071615.1">
    <property type="nucleotide sequence ID" value="NZ_JMIH01000014.1"/>
</dbReference>
<dbReference type="InterPro" id="IPR002818">
    <property type="entry name" value="DJ-1/PfpI"/>
</dbReference>
<dbReference type="GO" id="GO:0016740">
    <property type="term" value="F:transferase activity"/>
    <property type="evidence" value="ECO:0007669"/>
    <property type="project" value="UniProtKB-KW"/>
</dbReference>
<dbReference type="EMBL" id="JMIH01000014">
    <property type="protein sequence ID" value="KEO75082.1"/>
    <property type="molecule type" value="Genomic_DNA"/>
</dbReference>
<protein>
    <submittedName>
        <fullName evidence="3">Glutamine amidotransferase</fullName>
    </submittedName>
</protein>
<keyword evidence="3" id="KW-0315">Glutamine amidotransferase</keyword>
<dbReference type="OrthoDB" id="9792284at2"/>
<evidence type="ECO:0000256" key="1">
    <source>
        <dbReference type="ARBA" id="ARBA00008542"/>
    </source>
</evidence>
<comment type="similarity">
    <text evidence="1">Belongs to the peptidase C56 family.</text>
</comment>
<dbReference type="PANTHER" id="PTHR42733">
    <property type="entry name" value="DJ-1 PROTEIN"/>
    <property type="match status" value="1"/>
</dbReference>
<dbReference type="CDD" id="cd03134">
    <property type="entry name" value="GATase1_PfpI_like"/>
    <property type="match status" value="1"/>
</dbReference>
<gene>
    <name evidence="3" type="ORF">EL17_05265</name>
</gene>
<dbReference type="Gene3D" id="3.40.50.880">
    <property type="match status" value="1"/>
</dbReference>
<dbReference type="Proteomes" id="UP000027821">
    <property type="component" value="Unassembled WGS sequence"/>
</dbReference>
<keyword evidence="4" id="KW-1185">Reference proteome</keyword>
<organism evidence="3 4">
    <name type="scientific">Anditalea andensis</name>
    <dbReference type="NCBI Taxonomy" id="1048983"/>
    <lineage>
        <taxon>Bacteria</taxon>
        <taxon>Pseudomonadati</taxon>
        <taxon>Bacteroidota</taxon>
        <taxon>Cytophagia</taxon>
        <taxon>Cytophagales</taxon>
        <taxon>Cytophagaceae</taxon>
        <taxon>Anditalea</taxon>
    </lineage>
</organism>
<dbReference type="SUPFAM" id="SSF52317">
    <property type="entry name" value="Class I glutamine amidotransferase-like"/>
    <property type="match status" value="1"/>
</dbReference>
<accession>A0A074LMG8</accession>
<dbReference type="eggNOG" id="COG0693">
    <property type="taxonomic scope" value="Bacteria"/>
</dbReference>
<dbReference type="InterPro" id="IPR006286">
    <property type="entry name" value="C56_PfpI-like"/>
</dbReference>
<sequence>MSRLEGKKIAILTHTGYEESELKSPKEALENEGATVHVISPADEIKGWKNGDWTSPINIDVALKDAHPDDYHALVVPGGVINPDKLRMDKDAVAFIKSFFESGKPIGAICHGPQVLIETGALEGREMTSWPSIKTDLVNAGVNWVDEECVCDSGLVTSRKPDDLPAFNRKLIEEIREGVHEDQKTV</sequence>
<dbReference type="STRING" id="1048983.EL17_05265"/>
<dbReference type="Pfam" id="PF01965">
    <property type="entry name" value="DJ-1_PfpI"/>
    <property type="match status" value="1"/>
</dbReference>
<reference evidence="3 4" key="1">
    <citation type="submission" date="2014-04" db="EMBL/GenBank/DDBJ databases">
        <title>Characterization and application of a salt tolerant electro-active bacterium.</title>
        <authorList>
            <person name="Yang L."/>
            <person name="Wei S."/>
            <person name="Tay Q.X.M."/>
        </authorList>
    </citation>
    <scope>NUCLEOTIDE SEQUENCE [LARGE SCALE GENOMIC DNA]</scope>
    <source>
        <strain evidence="3 4">LY1</strain>
    </source>
</reference>
<evidence type="ECO:0000259" key="2">
    <source>
        <dbReference type="Pfam" id="PF01965"/>
    </source>
</evidence>
<comment type="caution">
    <text evidence="3">The sequence shown here is derived from an EMBL/GenBank/DDBJ whole genome shotgun (WGS) entry which is preliminary data.</text>
</comment>
<keyword evidence="3" id="KW-0808">Transferase</keyword>